<evidence type="ECO:0008006" key="5">
    <source>
        <dbReference type="Google" id="ProtNLM"/>
    </source>
</evidence>
<feature type="domain" description="Nucleotidyltransferase-like" evidence="1">
    <location>
        <begin position="1"/>
        <end position="118"/>
    </location>
</feature>
<reference evidence="4" key="1">
    <citation type="submission" date="2015-08" db="EMBL/GenBank/DDBJ databases">
        <title>Complete DNA Sequence of Pseudomonas syringae pv. actinidiae, the Causal Agent of Kiwifruit Canker Disease.</title>
        <authorList>
            <person name="Rikkerink E.H.A."/>
            <person name="Fineran P.C."/>
        </authorList>
    </citation>
    <scope>NUCLEOTIDE SEQUENCE</scope>
    <source>
        <strain evidence="4">DSM 13666</strain>
    </source>
</reference>
<dbReference type="InterPro" id="IPR036388">
    <property type="entry name" value="WH-like_DNA-bd_sf"/>
</dbReference>
<dbReference type="InterPro" id="IPR029348">
    <property type="entry name" value="NTF-like"/>
</dbReference>
<feature type="domain" description="YgxA-like substrate binding" evidence="3">
    <location>
        <begin position="120"/>
        <end position="218"/>
    </location>
</feature>
<sequence>MDDLVRALYQDRAAESDTLAILVMESEPSKIHVTDRFNITILVIKDHYTYNWNVKHYHLQDKTCALYIIDAYTLQRALLTGNHRRLVEWLVHGKTVFDRNEFLHSFKQRMETFPIEERSKKLVLHYAKLLRRFEEGKVLYQEGHYLDAYNFMMHALHHLARLSVTEHGFYPEVTVWEQVRQIEPETYKLLHELIVGEDSVEKRVELLLIALEFAISEKTEVGSYELLKLIEEQSEPIMIQSLLNDPRVEDYRIDLELLVNHLVNKKLVTVSLKQSKVAGIYHRQYSVKRNVEKNLTSI</sequence>
<dbReference type="Gene3D" id="1.10.10.10">
    <property type="entry name" value="Winged helix-like DNA-binding domain superfamily/Winged helix DNA-binding domain"/>
    <property type="match status" value="1"/>
</dbReference>
<name>A0A0M0KC97_ALKHA</name>
<evidence type="ECO:0000259" key="2">
    <source>
        <dbReference type="Pfam" id="PF18576"/>
    </source>
</evidence>
<organism evidence="4">
    <name type="scientific">Halalkalibacterium halodurans</name>
    <name type="common">Bacillus halodurans</name>
    <dbReference type="NCBI Taxonomy" id="86665"/>
    <lineage>
        <taxon>Bacteria</taxon>
        <taxon>Bacillati</taxon>
        <taxon>Bacillota</taxon>
        <taxon>Bacilli</taxon>
        <taxon>Bacillales</taxon>
        <taxon>Bacillaceae</taxon>
        <taxon>Halalkalibacterium (ex Joshi et al. 2022)</taxon>
    </lineage>
</organism>
<evidence type="ECO:0000259" key="1">
    <source>
        <dbReference type="Pfam" id="PF14540"/>
    </source>
</evidence>
<dbReference type="RefSeq" id="WP_053432606.1">
    <property type="nucleotide sequence ID" value="NZ_JARMRQ010000163.1"/>
</dbReference>
<dbReference type="Gene3D" id="3.30.460.10">
    <property type="entry name" value="Beta Polymerase, domain 2"/>
    <property type="match status" value="1"/>
</dbReference>
<comment type="caution">
    <text evidence="4">The sequence shown here is derived from an EMBL/GenBank/DDBJ whole genome shotgun (WGS) entry which is preliminary data.</text>
</comment>
<dbReference type="EMBL" id="LILD01000014">
    <property type="protein sequence ID" value="KOO36429.1"/>
    <property type="molecule type" value="Genomic_DNA"/>
</dbReference>
<dbReference type="PATRIC" id="fig|136160.3.peg.3968"/>
<gene>
    <name evidence="4" type="ORF">AMD02_19865</name>
</gene>
<dbReference type="InterPro" id="IPR054515">
    <property type="entry name" value="YgxA-like_substrate-bd"/>
</dbReference>
<protein>
    <recommendedName>
        <fullName evidence="5">Nucleotidyltransferase-like</fullName>
    </recommendedName>
</protein>
<dbReference type="InterPro" id="IPR041143">
    <property type="entry name" value="YgxA_HTH"/>
</dbReference>
<evidence type="ECO:0000259" key="3">
    <source>
        <dbReference type="Pfam" id="PF22339"/>
    </source>
</evidence>
<proteinExistence type="predicted"/>
<dbReference type="Pfam" id="PF22339">
    <property type="entry name" value="YgxA-like_sub_bind"/>
    <property type="match status" value="1"/>
</dbReference>
<dbReference type="AlphaFoldDB" id="A0A0M0KC97"/>
<dbReference type="InterPro" id="IPR043519">
    <property type="entry name" value="NT_sf"/>
</dbReference>
<feature type="domain" description="YgxA-like helix-turn-helix" evidence="2">
    <location>
        <begin position="225"/>
        <end position="287"/>
    </location>
</feature>
<dbReference type="Pfam" id="PF18576">
    <property type="entry name" value="HTH_52"/>
    <property type="match status" value="1"/>
</dbReference>
<accession>A0A0M0KC97</accession>
<evidence type="ECO:0000313" key="4">
    <source>
        <dbReference type="EMBL" id="KOO36429.1"/>
    </source>
</evidence>
<dbReference type="Gene3D" id="1.20.120.330">
    <property type="entry name" value="Nucleotidyltransferases domain 2"/>
    <property type="match status" value="1"/>
</dbReference>
<dbReference type="Pfam" id="PF14540">
    <property type="entry name" value="NTF-like"/>
    <property type="match status" value="1"/>
</dbReference>